<evidence type="ECO:0000256" key="1">
    <source>
        <dbReference type="PROSITE-ProRule" id="PRU01076"/>
    </source>
</evidence>
<protein>
    <recommendedName>
        <fullName evidence="2">SpoVT-AbrB domain-containing protein</fullName>
    </recommendedName>
</protein>
<dbReference type="InterPro" id="IPR007159">
    <property type="entry name" value="SpoVT-AbrB_dom"/>
</dbReference>
<organism evidence="3 4">
    <name type="scientific">Candidatus Woesebacteria bacterium RIFCSPLOWO2_01_FULL_39_21</name>
    <dbReference type="NCBI Taxonomy" id="1802519"/>
    <lineage>
        <taxon>Bacteria</taxon>
        <taxon>Candidatus Woeseibacteriota</taxon>
    </lineage>
</organism>
<dbReference type="Proteomes" id="UP000177082">
    <property type="component" value="Unassembled WGS sequence"/>
</dbReference>
<comment type="caution">
    <text evidence="3">The sequence shown here is derived from an EMBL/GenBank/DDBJ whole genome shotgun (WGS) entry which is preliminary data.</text>
</comment>
<dbReference type="GO" id="GO:0003677">
    <property type="term" value="F:DNA binding"/>
    <property type="evidence" value="ECO:0007669"/>
    <property type="project" value="UniProtKB-UniRule"/>
</dbReference>
<name>A0A1F8BPL0_9BACT</name>
<sequence length="90" mass="10194">MVYTVSVTSQGQISIPVKFRKELGLTKNSKANVSLEGKKVIVETVPDYTQLRGSLRTNKKPLSNRELHEFVARTVAKEFAKKMKRMGLEK</sequence>
<gene>
    <name evidence="3" type="ORF">A2961_00795</name>
</gene>
<dbReference type="InterPro" id="IPR037914">
    <property type="entry name" value="SpoVT-AbrB_sf"/>
</dbReference>
<dbReference type="STRING" id="1802519.A2961_00795"/>
<dbReference type="SUPFAM" id="SSF89447">
    <property type="entry name" value="AbrB/MazE/MraZ-like"/>
    <property type="match status" value="1"/>
</dbReference>
<dbReference type="NCBIfam" id="TIGR01439">
    <property type="entry name" value="lp_hng_hel_AbrB"/>
    <property type="match status" value="1"/>
</dbReference>
<evidence type="ECO:0000313" key="3">
    <source>
        <dbReference type="EMBL" id="OGM65218.1"/>
    </source>
</evidence>
<feature type="domain" description="SpoVT-AbrB" evidence="2">
    <location>
        <begin position="2"/>
        <end position="47"/>
    </location>
</feature>
<keyword evidence="1" id="KW-0238">DNA-binding</keyword>
<dbReference type="SMART" id="SM00966">
    <property type="entry name" value="SpoVT_AbrB"/>
    <property type="match status" value="1"/>
</dbReference>
<proteinExistence type="predicted"/>
<dbReference type="AlphaFoldDB" id="A0A1F8BPL0"/>
<dbReference type="PROSITE" id="PS51740">
    <property type="entry name" value="SPOVT_ABRB"/>
    <property type="match status" value="1"/>
</dbReference>
<dbReference type="EMBL" id="MGHF01000002">
    <property type="protein sequence ID" value="OGM65218.1"/>
    <property type="molecule type" value="Genomic_DNA"/>
</dbReference>
<evidence type="ECO:0000259" key="2">
    <source>
        <dbReference type="PROSITE" id="PS51740"/>
    </source>
</evidence>
<accession>A0A1F8BPL0</accession>
<dbReference type="Gene3D" id="2.10.260.10">
    <property type="match status" value="1"/>
</dbReference>
<evidence type="ECO:0000313" key="4">
    <source>
        <dbReference type="Proteomes" id="UP000177082"/>
    </source>
</evidence>
<reference evidence="3 4" key="1">
    <citation type="journal article" date="2016" name="Nat. Commun.">
        <title>Thousands of microbial genomes shed light on interconnected biogeochemical processes in an aquifer system.</title>
        <authorList>
            <person name="Anantharaman K."/>
            <person name="Brown C.T."/>
            <person name="Hug L.A."/>
            <person name="Sharon I."/>
            <person name="Castelle C.J."/>
            <person name="Probst A.J."/>
            <person name="Thomas B.C."/>
            <person name="Singh A."/>
            <person name="Wilkins M.J."/>
            <person name="Karaoz U."/>
            <person name="Brodie E.L."/>
            <person name="Williams K.H."/>
            <person name="Hubbard S.S."/>
            <person name="Banfield J.F."/>
        </authorList>
    </citation>
    <scope>NUCLEOTIDE SEQUENCE [LARGE SCALE GENOMIC DNA]</scope>
</reference>